<feature type="non-terminal residue" evidence="1">
    <location>
        <position position="136"/>
    </location>
</feature>
<comment type="caution">
    <text evidence="1">The sequence shown here is derived from an EMBL/GenBank/DDBJ whole genome shotgun (WGS) entry which is preliminary data.</text>
</comment>
<proteinExistence type="predicted"/>
<dbReference type="EMBL" id="BARV01005400">
    <property type="protein sequence ID" value="GAI14661.1"/>
    <property type="molecule type" value="Genomic_DNA"/>
</dbReference>
<dbReference type="Gene3D" id="3.20.20.140">
    <property type="entry name" value="Metal-dependent hydrolases"/>
    <property type="match status" value="1"/>
</dbReference>
<protein>
    <recommendedName>
        <fullName evidence="2">Amidohydrolase-related domain-containing protein</fullName>
    </recommendedName>
</protein>
<dbReference type="InterPro" id="IPR032466">
    <property type="entry name" value="Metal_Hydrolase"/>
</dbReference>
<organism evidence="1">
    <name type="scientific">marine sediment metagenome</name>
    <dbReference type="NCBI Taxonomy" id="412755"/>
    <lineage>
        <taxon>unclassified sequences</taxon>
        <taxon>metagenomes</taxon>
        <taxon>ecological metagenomes</taxon>
    </lineage>
</organism>
<accession>X1M988</accession>
<name>X1M988_9ZZZZ</name>
<dbReference type="AlphaFoldDB" id="X1M988"/>
<sequence>MYSGLKIIDSHAHFPVNETIVKTMVSKERFNEFKRIADKQQISKTQEKWRKAWGFAKPDEIILTEEELVQKWVEEMDRSGIDKITWVTGGGNDRLARIIKMAPDRFIGYAHHNLFAKDAALELENAFVKLGLKGYK</sequence>
<evidence type="ECO:0000313" key="1">
    <source>
        <dbReference type="EMBL" id="GAI14661.1"/>
    </source>
</evidence>
<dbReference type="SUPFAM" id="SSF51556">
    <property type="entry name" value="Metallo-dependent hydrolases"/>
    <property type="match status" value="1"/>
</dbReference>
<gene>
    <name evidence="1" type="ORF">S06H3_11249</name>
</gene>
<reference evidence="1" key="1">
    <citation type="journal article" date="2014" name="Front. Microbiol.">
        <title>High frequency of phylogenetically diverse reductive dehalogenase-homologous genes in deep subseafloor sedimentary metagenomes.</title>
        <authorList>
            <person name="Kawai M."/>
            <person name="Futagami T."/>
            <person name="Toyoda A."/>
            <person name="Takaki Y."/>
            <person name="Nishi S."/>
            <person name="Hori S."/>
            <person name="Arai W."/>
            <person name="Tsubouchi T."/>
            <person name="Morono Y."/>
            <person name="Uchiyama I."/>
            <person name="Ito T."/>
            <person name="Fujiyama A."/>
            <person name="Inagaki F."/>
            <person name="Takami H."/>
        </authorList>
    </citation>
    <scope>NUCLEOTIDE SEQUENCE</scope>
    <source>
        <strain evidence="1">Expedition CK06-06</strain>
    </source>
</reference>
<evidence type="ECO:0008006" key="2">
    <source>
        <dbReference type="Google" id="ProtNLM"/>
    </source>
</evidence>